<proteinExistence type="predicted"/>
<accession>F8FNB6</accession>
<dbReference type="EMBL" id="CP002869">
    <property type="protein sequence ID" value="AEI38953.1"/>
    <property type="molecule type" value="Genomic_DNA"/>
</dbReference>
<protein>
    <submittedName>
        <fullName evidence="1">Uncharacterized protein</fullName>
    </submittedName>
</protein>
<reference evidence="2" key="1">
    <citation type="submission" date="2011-06" db="EMBL/GenBank/DDBJ databases">
        <title>Complete genome sequence of Paenibacillus mucilaginosus KNP414.</title>
        <authorList>
            <person name="Wang J."/>
            <person name="Hu S."/>
            <person name="Hu X."/>
            <person name="Zhang B."/>
            <person name="Dong D."/>
            <person name="Zhang S."/>
            <person name="Zhao K."/>
            <person name="Wu D."/>
        </authorList>
    </citation>
    <scope>NUCLEOTIDE SEQUENCE [LARGE SCALE GENOMIC DNA]</scope>
    <source>
        <strain evidence="2">KNP414</strain>
    </source>
</reference>
<dbReference type="HOGENOM" id="CLU_2975048_0_0_9"/>
<evidence type="ECO:0000313" key="2">
    <source>
        <dbReference type="Proteomes" id="UP000006620"/>
    </source>
</evidence>
<gene>
    <name evidence="1" type="ordered locus">KNP414_00328</name>
</gene>
<dbReference type="KEGG" id="pms:KNP414_00328"/>
<dbReference type="AlphaFoldDB" id="F8FNB6"/>
<dbReference type="Proteomes" id="UP000006620">
    <property type="component" value="Chromosome"/>
</dbReference>
<sequence>MPSLRSLRANPTLVTLYSTLKFYKFRPFFNLIWQDPCLTVVHTGTGCGEYTCRTNGFS</sequence>
<organism evidence="1 2">
    <name type="scientific">Paenibacillus mucilaginosus (strain KNP414)</name>
    <dbReference type="NCBI Taxonomy" id="1036673"/>
    <lineage>
        <taxon>Bacteria</taxon>
        <taxon>Bacillati</taxon>
        <taxon>Bacillota</taxon>
        <taxon>Bacilli</taxon>
        <taxon>Bacillales</taxon>
        <taxon>Paenibacillaceae</taxon>
        <taxon>Paenibacillus</taxon>
    </lineage>
</organism>
<evidence type="ECO:0000313" key="1">
    <source>
        <dbReference type="EMBL" id="AEI38953.1"/>
    </source>
</evidence>
<name>F8FNB6_PAEMK</name>
<reference evidence="1 2" key="2">
    <citation type="journal article" date="2013" name="Genome Announc.">
        <title>Genome Sequence of Growth-Improving Paenibacillus mucilaginosus Strain KNP414.</title>
        <authorList>
            <person name="Lu J.J."/>
            <person name="Wang J.F."/>
            <person name="Hu X.F."/>
        </authorList>
    </citation>
    <scope>NUCLEOTIDE SEQUENCE [LARGE SCALE GENOMIC DNA]</scope>
    <source>
        <strain evidence="1 2">KNP414</strain>
    </source>
</reference>